<dbReference type="EMBL" id="JANPWB010000006">
    <property type="protein sequence ID" value="KAJ1175036.1"/>
    <property type="molecule type" value="Genomic_DNA"/>
</dbReference>
<sequence>VKDFCYLGLYLSSTLSWKFHLNFKLQQLIRNVEAIFRFARRLGHRPVHQILTLYNSKCVSAAIYGGGL</sequence>
<keyword evidence="2" id="KW-1185">Reference proteome</keyword>
<protein>
    <submittedName>
        <fullName evidence="1">Uncharacterized protein</fullName>
    </submittedName>
</protein>
<dbReference type="AlphaFoldDB" id="A0AAV7TF80"/>
<name>A0AAV7TF80_PLEWA</name>
<evidence type="ECO:0000313" key="1">
    <source>
        <dbReference type="EMBL" id="KAJ1175036.1"/>
    </source>
</evidence>
<feature type="non-terminal residue" evidence="1">
    <location>
        <position position="1"/>
    </location>
</feature>
<gene>
    <name evidence="1" type="ORF">NDU88_000327</name>
</gene>
<comment type="caution">
    <text evidence="1">The sequence shown here is derived from an EMBL/GenBank/DDBJ whole genome shotgun (WGS) entry which is preliminary data.</text>
</comment>
<proteinExistence type="predicted"/>
<reference evidence="1" key="1">
    <citation type="journal article" date="2022" name="bioRxiv">
        <title>Sequencing and chromosome-scale assembly of the giantPleurodeles waltlgenome.</title>
        <authorList>
            <person name="Brown T."/>
            <person name="Elewa A."/>
            <person name="Iarovenko S."/>
            <person name="Subramanian E."/>
            <person name="Araus A.J."/>
            <person name="Petzold A."/>
            <person name="Susuki M."/>
            <person name="Suzuki K.-i.T."/>
            <person name="Hayashi T."/>
            <person name="Toyoda A."/>
            <person name="Oliveira C."/>
            <person name="Osipova E."/>
            <person name="Leigh N.D."/>
            <person name="Simon A."/>
            <person name="Yun M.H."/>
        </authorList>
    </citation>
    <scope>NUCLEOTIDE SEQUENCE</scope>
    <source>
        <strain evidence="1">20211129_DDA</strain>
        <tissue evidence="1">Liver</tissue>
    </source>
</reference>
<dbReference type="Proteomes" id="UP001066276">
    <property type="component" value="Chromosome 3_2"/>
</dbReference>
<accession>A0AAV7TF80</accession>
<organism evidence="1 2">
    <name type="scientific">Pleurodeles waltl</name>
    <name type="common">Iberian ribbed newt</name>
    <dbReference type="NCBI Taxonomy" id="8319"/>
    <lineage>
        <taxon>Eukaryota</taxon>
        <taxon>Metazoa</taxon>
        <taxon>Chordata</taxon>
        <taxon>Craniata</taxon>
        <taxon>Vertebrata</taxon>
        <taxon>Euteleostomi</taxon>
        <taxon>Amphibia</taxon>
        <taxon>Batrachia</taxon>
        <taxon>Caudata</taxon>
        <taxon>Salamandroidea</taxon>
        <taxon>Salamandridae</taxon>
        <taxon>Pleurodelinae</taxon>
        <taxon>Pleurodeles</taxon>
    </lineage>
</organism>
<feature type="non-terminal residue" evidence="1">
    <location>
        <position position="68"/>
    </location>
</feature>
<evidence type="ECO:0000313" key="2">
    <source>
        <dbReference type="Proteomes" id="UP001066276"/>
    </source>
</evidence>